<gene>
    <name evidence="2" type="ORF">SPHA_53032</name>
</gene>
<keyword evidence="1" id="KW-0812">Transmembrane</keyword>
<protein>
    <submittedName>
        <fullName evidence="2">Uncharacterized protein</fullName>
    </submittedName>
</protein>
<keyword evidence="1" id="KW-1133">Transmembrane helix</keyword>
<reference evidence="2" key="1">
    <citation type="submission" date="2021-01" db="EMBL/GenBank/DDBJ databases">
        <authorList>
            <person name="Li R."/>
            <person name="Bekaert M."/>
        </authorList>
    </citation>
    <scope>NUCLEOTIDE SEQUENCE</scope>
    <source>
        <strain evidence="2">Farmed</strain>
    </source>
</reference>
<name>A0A812DJP3_ACAPH</name>
<feature type="transmembrane region" description="Helical" evidence="1">
    <location>
        <begin position="160"/>
        <end position="186"/>
    </location>
</feature>
<evidence type="ECO:0000313" key="2">
    <source>
        <dbReference type="EMBL" id="CAE1299134.1"/>
    </source>
</evidence>
<organism evidence="2 3">
    <name type="scientific">Acanthosepion pharaonis</name>
    <name type="common">Pharaoh cuttlefish</name>
    <name type="synonym">Sepia pharaonis</name>
    <dbReference type="NCBI Taxonomy" id="158019"/>
    <lineage>
        <taxon>Eukaryota</taxon>
        <taxon>Metazoa</taxon>
        <taxon>Spiralia</taxon>
        <taxon>Lophotrochozoa</taxon>
        <taxon>Mollusca</taxon>
        <taxon>Cephalopoda</taxon>
        <taxon>Coleoidea</taxon>
        <taxon>Decapodiformes</taxon>
        <taxon>Sepiida</taxon>
        <taxon>Sepiina</taxon>
        <taxon>Sepiidae</taxon>
        <taxon>Acanthosepion</taxon>
    </lineage>
</organism>
<proteinExistence type="predicted"/>
<keyword evidence="3" id="KW-1185">Reference proteome</keyword>
<sequence>MKKKNKTLLFFLLSFSVLLFFHSCFFIIFSLLSFCYLSFLFLFPLNSSSFLVSFSLLFFSSIIIYCSLFYFLHSSTFILFTSYYILFLLQGNSVEMFFIKPGISSAPFKLGDFLKASTILASNNLLSNVQTQIPQLQIKTLQPATDYRISMEDSLWVQPYFPYIIASCAATTIIILVAIMVSKILFSF</sequence>
<dbReference type="Proteomes" id="UP000597762">
    <property type="component" value="Unassembled WGS sequence"/>
</dbReference>
<feature type="transmembrane region" description="Helical" evidence="1">
    <location>
        <begin position="51"/>
        <end position="72"/>
    </location>
</feature>
<keyword evidence="1" id="KW-0472">Membrane</keyword>
<feature type="transmembrane region" description="Helical" evidence="1">
    <location>
        <begin position="77"/>
        <end position="99"/>
    </location>
</feature>
<accession>A0A812DJP3</accession>
<comment type="caution">
    <text evidence="2">The sequence shown here is derived from an EMBL/GenBank/DDBJ whole genome shotgun (WGS) entry which is preliminary data.</text>
</comment>
<dbReference type="AlphaFoldDB" id="A0A812DJP3"/>
<feature type="transmembrane region" description="Helical" evidence="1">
    <location>
        <begin position="7"/>
        <end position="39"/>
    </location>
</feature>
<evidence type="ECO:0000313" key="3">
    <source>
        <dbReference type="Proteomes" id="UP000597762"/>
    </source>
</evidence>
<evidence type="ECO:0000256" key="1">
    <source>
        <dbReference type="SAM" id="Phobius"/>
    </source>
</evidence>
<dbReference type="EMBL" id="CAHIKZ030003340">
    <property type="protein sequence ID" value="CAE1299134.1"/>
    <property type="molecule type" value="Genomic_DNA"/>
</dbReference>